<feature type="domain" description="YDG" evidence="13">
    <location>
        <begin position="184"/>
        <end position="355"/>
    </location>
</feature>
<proteinExistence type="predicted"/>
<feature type="domain" description="PHD-type" evidence="12">
    <location>
        <begin position="78"/>
        <end position="135"/>
    </location>
</feature>
<evidence type="ECO:0000256" key="2">
    <source>
        <dbReference type="ARBA" id="ARBA00004906"/>
    </source>
</evidence>
<dbReference type="EC" id="2.3.2.27" evidence="3"/>
<dbReference type="PROSITE" id="PS50016">
    <property type="entry name" value="ZF_PHD_2"/>
    <property type="match status" value="1"/>
</dbReference>
<sequence>LKDEHTLFTYGVRLNNVLQVSIRANVEKEILESEESVETDNPSINPASNEITDVASLQLIEAITAEEEKCKKCKDNVKVRCRLCSCVECGGKDSPEKQLICDECNKIYHLWCIPIPLKELPAEEDDWYCPVCKNEDQETIESKEEMHLQEKKSKQPKCSGKWGRGLSCVGRTKVSETVTKDHFGPIPGIQVGTCWRFRFQASEVGIHTPLVAGIHGKEKIGAYSIVFSCSYDGDIDLGHEIYYTGSGGKTDGEGQMRCRVGGRQVKDQELKKCNKALAMNCHAAFNDQIGANAGKDWRLGKPVRVLRSGNARGSKKRSLYLPKTGVRYDGIYKVVKYWPEKNASGFIVWRYFLRRDDKSAAPWTKEGKARIKKFALNRCIVPEGWMEKGESSLKRKLQSDNCESRCCFDESRKQGIDVCPICRKKLKKKGILPKANANLRHILDVIINTSTAAVGVH</sequence>
<dbReference type="InterPro" id="IPR011011">
    <property type="entry name" value="Znf_FYVE_PHD"/>
</dbReference>
<dbReference type="PROSITE" id="PS01359">
    <property type="entry name" value="ZF_PHD_1"/>
    <property type="match status" value="1"/>
</dbReference>
<evidence type="ECO:0000256" key="6">
    <source>
        <dbReference type="ARBA" id="ARBA00022771"/>
    </source>
</evidence>
<dbReference type="GO" id="GO:0008270">
    <property type="term" value="F:zinc ion binding"/>
    <property type="evidence" value="ECO:0007669"/>
    <property type="project" value="UniProtKB-KW"/>
</dbReference>
<evidence type="ECO:0000256" key="9">
    <source>
        <dbReference type="ARBA" id="ARBA00023242"/>
    </source>
</evidence>
<keyword evidence="6 10" id="KW-0863">Zinc-finger</keyword>
<dbReference type="VEuPathDB" id="VectorBase:LDEU005950"/>
<dbReference type="GO" id="GO:0016567">
    <property type="term" value="P:protein ubiquitination"/>
    <property type="evidence" value="ECO:0007669"/>
    <property type="project" value="UniProtKB-UniPathway"/>
</dbReference>
<dbReference type="Pfam" id="PF00628">
    <property type="entry name" value="PHD"/>
    <property type="match status" value="1"/>
</dbReference>
<dbReference type="Proteomes" id="UP000288716">
    <property type="component" value="Unassembled WGS sequence"/>
</dbReference>
<evidence type="ECO:0000256" key="7">
    <source>
        <dbReference type="ARBA" id="ARBA00022786"/>
    </source>
</evidence>
<dbReference type="PANTHER" id="PTHR14140">
    <property type="entry name" value="E3 UBIQUITIN-PROTEIN LIGASE UHRF-RELATED"/>
    <property type="match status" value="1"/>
</dbReference>
<keyword evidence="15" id="KW-1185">Reference proteome</keyword>
<dbReference type="GO" id="GO:0005634">
    <property type="term" value="C:nucleus"/>
    <property type="evidence" value="ECO:0007669"/>
    <property type="project" value="UniProtKB-SubCell"/>
</dbReference>
<dbReference type="SMART" id="SM00249">
    <property type="entry name" value="PHD"/>
    <property type="match status" value="1"/>
</dbReference>
<dbReference type="InterPro" id="IPR019787">
    <property type="entry name" value="Znf_PHD-finger"/>
</dbReference>
<evidence type="ECO:0000256" key="8">
    <source>
        <dbReference type="ARBA" id="ARBA00022833"/>
    </source>
</evidence>
<dbReference type="InterPro" id="IPR015947">
    <property type="entry name" value="PUA-like_sf"/>
</dbReference>
<evidence type="ECO:0000259" key="12">
    <source>
        <dbReference type="PROSITE" id="PS50016"/>
    </source>
</evidence>
<dbReference type="InterPro" id="IPR003105">
    <property type="entry name" value="SRA_YDG"/>
</dbReference>
<dbReference type="UniPathway" id="UPA00143"/>
<evidence type="ECO:0000256" key="4">
    <source>
        <dbReference type="ARBA" id="ARBA00022679"/>
    </source>
</evidence>
<dbReference type="InterPro" id="IPR036987">
    <property type="entry name" value="SRA-YDG_sf"/>
</dbReference>
<dbReference type="GO" id="GO:0044027">
    <property type="term" value="P:negative regulation of gene expression via chromosomal CpG island methylation"/>
    <property type="evidence" value="ECO:0007669"/>
    <property type="project" value="TreeGrafter"/>
</dbReference>
<evidence type="ECO:0000256" key="1">
    <source>
        <dbReference type="ARBA" id="ARBA00000900"/>
    </source>
</evidence>
<dbReference type="InterPro" id="IPR045134">
    <property type="entry name" value="UHRF1/2-like"/>
</dbReference>
<comment type="pathway">
    <text evidence="2">Protein modification; protein ubiquitination.</text>
</comment>
<keyword evidence="5" id="KW-0479">Metal-binding</keyword>
<feature type="non-terminal residue" evidence="14">
    <location>
        <position position="1"/>
    </location>
</feature>
<keyword evidence="8" id="KW-0862">Zinc</keyword>
<evidence type="ECO:0000259" key="13">
    <source>
        <dbReference type="PROSITE" id="PS51015"/>
    </source>
</evidence>
<keyword evidence="7" id="KW-0833">Ubl conjugation pathway</keyword>
<evidence type="ECO:0000256" key="10">
    <source>
        <dbReference type="PROSITE-ProRule" id="PRU00146"/>
    </source>
</evidence>
<dbReference type="OrthoDB" id="6511854at2759"/>
<accession>A0A443SEZ7</accession>
<keyword evidence="9 11" id="KW-0539">Nucleus</keyword>
<dbReference type="EMBL" id="NCKV01003074">
    <property type="protein sequence ID" value="RWS26090.1"/>
    <property type="molecule type" value="Genomic_DNA"/>
</dbReference>
<evidence type="ECO:0000256" key="11">
    <source>
        <dbReference type="PROSITE-ProRule" id="PRU00358"/>
    </source>
</evidence>
<dbReference type="SUPFAM" id="SSF88697">
    <property type="entry name" value="PUA domain-like"/>
    <property type="match status" value="1"/>
</dbReference>
<name>A0A443SEZ7_9ACAR</name>
<keyword evidence="4" id="KW-0808">Transferase</keyword>
<evidence type="ECO:0000313" key="14">
    <source>
        <dbReference type="EMBL" id="RWS26090.1"/>
    </source>
</evidence>
<dbReference type="CDD" id="cd15525">
    <property type="entry name" value="PHD_UHRF1_2"/>
    <property type="match status" value="1"/>
</dbReference>
<dbReference type="SUPFAM" id="SSF57903">
    <property type="entry name" value="FYVE/PHD zinc finger"/>
    <property type="match status" value="1"/>
</dbReference>
<comment type="subcellular location">
    <subcellularLocation>
        <location evidence="11">Nucleus</location>
    </subcellularLocation>
</comment>
<dbReference type="Gene3D" id="2.30.280.10">
    <property type="entry name" value="SRA-YDG"/>
    <property type="match status" value="1"/>
</dbReference>
<evidence type="ECO:0000256" key="5">
    <source>
        <dbReference type="ARBA" id="ARBA00022723"/>
    </source>
</evidence>
<dbReference type="PROSITE" id="PS51015">
    <property type="entry name" value="YDG"/>
    <property type="match status" value="1"/>
</dbReference>
<protein>
    <recommendedName>
        <fullName evidence="3">RING-type E3 ubiquitin transferase</fullName>
        <ecNumber evidence="3">2.3.2.27</ecNumber>
    </recommendedName>
</protein>
<reference evidence="14 15" key="1">
    <citation type="journal article" date="2018" name="Gigascience">
        <title>Genomes of trombidid mites reveal novel predicted allergens and laterally-transferred genes associated with secondary metabolism.</title>
        <authorList>
            <person name="Dong X."/>
            <person name="Chaisiri K."/>
            <person name="Xia D."/>
            <person name="Armstrong S.D."/>
            <person name="Fang Y."/>
            <person name="Donnelly M.J."/>
            <person name="Kadowaki T."/>
            <person name="McGarry J.W."/>
            <person name="Darby A.C."/>
            <person name="Makepeace B.L."/>
        </authorList>
    </citation>
    <scope>NUCLEOTIDE SEQUENCE [LARGE SCALE GENOMIC DNA]</scope>
    <source>
        <strain evidence="14">UoL-UT</strain>
    </source>
</reference>
<dbReference type="InterPro" id="IPR001965">
    <property type="entry name" value="Znf_PHD"/>
</dbReference>
<dbReference type="PANTHER" id="PTHR14140:SF45">
    <property type="entry name" value="RING-TYPE E3 UBIQUITIN TRANSFERASE"/>
    <property type="match status" value="1"/>
</dbReference>
<comment type="caution">
    <text evidence="14">The sequence shown here is derived from an EMBL/GenBank/DDBJ whole genome shotgun (WGS) entry which is preliminary data.</text>
</comment>
<dbReference type="InterPro" id="IPR019786">
    <property type="entry name" value="Zinc_finger_PHD-type_CS"/>
</dbReference>
<organism evidence="14 15">
    <name type="scientific">Leptotrombidium deliense</name>
    <dbReference type="NCBI Taxonomy" id="299467"/>
    <lineage>
        <taxon>Eukaryota</taxon>
        <taxon>Metazoa</taxon>
        <taxon>Ecdysozoa</taxon>
        <taxon>Arthropoda</taxon>
        <taxon>Chelicerata</taxon>
        <taxon>Arachnida</taxon>
        <taxon>Acari</taxon>
        <taxon>Acariformes</taxon>
        <taxon>Trombidiformes</taxon>
        <taxon>Prostigmata</taxon>
        <taxon>Anystina</taxon>
        <taxon>Parasitengona</taxon>
        <taxon>Trombiculoidea</taxon>
        <taxon>Trombiculidae</taxon>
        <taxon>Leptotrombidium</taxon>
    </lineage>
</organism>
<dbReference type="SMART" id="SM00466">
    <property type="entry name" value="SRA"/>
    <property type="match status" value="1"/>
</dbReference>
<comment type="catalytic activity">
    <reaction evidence="1">
        <text>S-ubiquitinyl-[E2 ubiquitin-conjugating enzyme]-L-cysteine + [acceptor protein]-L-lysine = [E2 ubiquitin-conjugating enzyme]-L-cysteine + N(6)-ubiquitinyl-[acceptor protein]-L-lysine.</text>
        <dbReference type="EC" id="2.3.2.27"/>
    </reaction>
</comment>
<dbReference type="STRING" id="299467.A0A443SEZ7"/>
<evidence type="ECO:0000313" key="15">
    <source>
        <dbReference type="Proteomes" id="UP000288716"/>
    </source>
</evidence>
<dbReference type="Pfam" id="PF02182">
    <property type="entry name" value="SAD_SRA"/>
    <property type="match status" value="1"/>
</dbReference>
<gene>
    <name evidence="14" type="ORF">B4U80_10450</name>
</gene>
<dbReference type="Gene3D" id="2.30.30.1150">
    <property type="match status" value="1"/>
</dbReference>
<dbReference type="AlphaFoldDB" id="A0A443SEZ7"/>
<dbReference type="GO" id="GO:0061630">
    <property type="term" value="F:ubiquitin protein ligase activity"/>
    <property type="evidence" value="ECO:0007669"/>
    <property type="project" value="UniProtKB-EC"/>
</dbReference>
<evidence type="ECO:0000256" key="3">
    <source>
        <dbReference type="ARBA" id="ARBA00012483"/>
    </source>
</evidence>